<proteinExistence type="predicted"/>
<organism evidence="1">
    <name type="scientific">Ananas comosus var. bracteatus</name>
    <name type="common">red pineapple</name>
    <dbReference type="NCBI Taxonomy" id="296719"/>
    <lineage>
        <taxon>Eukaryota</taxon>
        <taxon>Viridiplantae</taxon>
        <taxon>Streptophyta</taxon>
        <taxon>Embryophyta</taxon>
        <taxon>Tracheophyta</taxon>
        <taxon>Spermatophyta</taxon>
        <taxon>Magnoliopsida</taxon>
        <taxon>Liliopsida</taxon>
        <taxon>Poales</taxon>
        <taxon>Bromeliaceae</taxon>
        <taxon>Bromelioideae</taxon>
        <taxon>Ananas</taxon>
    </lineage>
</organism>
<evidence type="ECO:0000313" key="1">
    <source>
        <dbReference type="EMBL" id="CAD1838482.1"/>
    </source>
</evidence>
<accession>A0A6V7Q5T6</accession>
<sequence>MISDPCQTSCSPPFGSAKLQCAYQTQFKHCACCFAELRVARTLATVASSALKCEHGLRHIKTCQWVHGGFYAIVCYVVAVGSVCRQWVTSGLIVQVPRPFRRSEIDFQCFYRQNPPTERVFDPNVDQNRSNVSSGRFGKAEIVKNGIWRVVEDLGELDMQICNFVEFFHSRGPDPSFRVWTP</sequence>
<name>A0A6V7Q5T6_ANACO</name>
<dbReference type="EMBL" id="LR862133">
    <property type="protein sequence ID" value="CAD1838482.1"/>
    <property type="molecule type" value="Genomic_DNA"/>
</dbReference>
<protein>
    <submittedName>
        <fullName evidence="1">Uncharacterized protein</fullName>
    </submittedName>
</protein>
<gene>
    <name evidence="1" type="ORF">CB5_LOCUS21693</name>
</gene>
<dbReference type="AlphaFoldDB" id="A0A6V7Q5T6"/>
<reference evidence="1" key="1">
    <citation type="submission" date="2020-07" db="EMBL/GenBank/DDBJ databases">
        <authorList>
            <person name="Lin J."/>
        </authorList>
    </citation>
    <scope>NUCLEOTIDE SEQUENCE</scope>
</reference>